<dbReference type="InterPro" id="IPR011223">
    <property type="entry name" value="UCP028770"/>
</dbReference>
<dbReference type="EMBL" id="LECT01000048">
    <property type="protein sequence ID" value="KLU01822.1"/>
    <property type="molecule type" value="Genomic_DNA"/>
</dbReference>
<dbReference type="Proteomes" id="UP000036367">
    <property type="component" value="Unassembled WGS sequence"/>
</dbReference>
<keyword evidence="3" id="KW-1185">Reference proteome</keyword>
<keyword evidence="1" id="KW-1133">Transmembrane helix</keyword>
<gene>
    <name evidence="2" type="ORF">RISK_006006</name>
</gene>
<dbReference type="Pfam" id="PF11742">
    <property type="entry name" value="DUF3302"/>
    <property type="match status" value="1"/>
</dbReference>
<sequence>MGFLDVFAITILAVLGLTLVGVWVLLGMTPGRIARGRNHPQADAVSVCGWWGVITMGLLLPVAFIWAYYKPVDARNAESRNAATSTKGDVS</sequence>
<accession>A0A0J1B512</accession>
<name>A0A0J1B512_RHOIS</name>
<dbReference type="RefSeq" id="WP_047816935.1">
    <property type="nucleotide sequence ID" value="NZ_LECT01000048.1"/>
</dbReference>
<reference evidence="2" key="1">
    <citation type="submission" date="2015-05" db="EMBL/GenBank/DDBJ databases">
        <title>Permanent draft genome of Rhodopirellula islandicus K833.</title>
        <authorList>
            <person name="Kizina J."/>
            <person name="Richter M."/>
            <person name="Glockner F.O."/>
            <person name="Harder J."/>
        </authorList>
    </citation>
    <scope>NUCLEOTIDE SEQUENCE [LARGE SCALE GENOMIC DNA]</scope>
    <source>
        <strain evidence="2">K833</strain>
    </source>
</reference>
<dbReference type="AlphaFoldDB" id="A0A0J1B512"/>
<evidence type="ECO:0000256" key="1">
    <source>
        <dbReference type="SAM" id="Phobius"/>
    </source>
</evidence>
<evidence type="ECO:0000313" key="2">
    <source>
        <dbReference type="EMBL" id="KLU01822.1"/>
    </source>
</evidence>
<protein>
    <recommendedName>
        <fullName evidence="4">Inner membrane protein YiaW</fullName>
    </recommendedName>
</protein>
<evidence type="ECO:0008006" key="4">
    <source>
        <dbReference type="Google" id="ProtNLM"/>
    </source>
</evidence>
<keyword evidence="1" id="KW-0812">Transmembrane</keyword>
<proteinExistence type="predicted"/>
<dbReference type="PATRIC" id="fig|595434.4.peg.5705"/>
<evidence type="ECO:0000313" key="3">
    <source>
        <dbReference type="Proteomes" id="UP000036367"/>
    </source>
</evidence>
<dbReference type="STRING" id="595434.RISK_006006"/>
<feature type="transmembrane region" description="Helical" evidence="1">
    <location>
        <begin position="47"/>
        <end position="69"/>
    </location>
</feature>
<comment type="caution">
    <text evidence="2">The sequence shown here is derived from an EMBL/GenBank/DDBJ whole genome shotgun (WGS) entry which is preliminary data.</text>
</comment>
<organism evidence="2 3">
    <name type="scientific">Rhodopirellula islandica</name>
    <dbReference type="NCBI Taxonomy" id="595434"/>
    <lineage>
        <taxon>Bacteria</taxon>
        <taxon>Pseudomonadati</taxon>
        <taxon>Planctomycetota</taxon>
        <taxon>Planctomycetia</taxon>
        <taxon>Pirellulales</taxon>
        <taxon>Pirellulaceae</taxon>
        <taxon>Rhodopirellula</taxon>
    </lineage>
</organism>
<dbReference type="OrthoDB" id="288120at2"/>
<keyword evidence="1" id="KW-0472">Membrane</keyword>
<feature type="transmembrane region" description="Helical" evidence="1">
    <location>
        <begin position="6"/>
        <end position="26"/>
    </location>
</feature>